<dbReference type="EMBL" id="LGST01000041">
    <property type="protein sequence ID" value="KND97807.1"/>
    <property type="molecule type" value="Genomic_DNA"/>
</dbReference>
<sequence>MANTKIARKERKRKKKKKEEKNISVARRDRFTHSKKPITTSK</sequence>
<dbReference type="VEuPathDB" id="FungiDB:QG37_06222"/>
<evidence type="ECO:0000256" key="1">
    <source>
        <dbReference type="SAM" id="MobiDB-lite"/>
    </source>
</evidence>
<proteinExistence type="predicted"/>
<dbReference type="Proteomes" id="UP000037122">
    <property type="component" value="Unassembled WGS sequence"/>
</dbReference>
<protein>
    <submittedName>
        <fullName evidence="2">Uncharacterized protein</fullName>
    </submittedName>
</protein>
<organism evidence="2 3">
    <name type="scientific">Candidozyma auris</name>
    <name type="common">Yeast</name>
    <name type="synonym">Candida auris</name>
    <dbReference type="NCBI Taxonomy" id="498019"/>
    <lineage>
        <taxon>Eukaryota</taxon>
        <taxon>Fungi</taxon>
        <taxon>Dikarya</taxon>
        <taxon>Ascomycota</taxon>
        <taxon>Saccharomycotina</taxon>
        <taxon>Pichiomycetes</taxon>
        <taxon>Metschnikowiaceae</taxon>
        <taxon>Candidozyma</taxon>
    </lineage>
</organism>
<evidence type="ECO:0000313" key="3">
    <source>
        <dbReference type="Proteomes" id="UP000037122"/>
    </source>
</evidence>
<dbReference type="AlphaFoldDB" id="A0A0L0NUE2"/>
<evidence type="ECO:0000313" key="2">
    <source>
        <dbReference type="EMBL" id="KND97807.1"/>
    </source>
</evidence>
<feature type="region of interest" description="Disordered" evidence="1">
    <location>
        <begin position="1"/>
        <end position="42"/>
    </location>
</feature>
<feature type="compositionally biased region" description="Basic and acidic residues" evidence="1">
    <location>
        <begin position="19"/>
        <end position="32"/>
    </location>
</feature>
<name>A0A0L0NUE2_CANAR</name>
<accession>A0A0L0NUE2</accession>
<feature type="compositionally biased region" description="Basic residues" evidence="1">
    <location>
        <begin position="1"/>
        <end position="18"/>
    </location>
</feature>
<gene>
    <name evidence="2" type="ORF">QG37_06222</name>
</gene>
<reference evidence="3" key="1">
    <citation type="journal article" date="2015" name="BMC Genomics">
        <title>Draft genome of a commonly misdiagnosed multidrug resistant pathogen Candida auris.</title>
        <authorList>
            <person name="Chatterjee S."/>
            <person name="Alampalli S.V."/>
            <person name="Nageshan R.K."/>
            <person name="Chettiar S.T."/>
            <person name="Joshi S."/>
            <person name="Tatu U.S."/>
        </authorList>
    </citation>
    <scope>NUCLEOTIDE SEQUENCE [LARGE SCALE GENOMIC DNA]</scope>
    <source>
        <strain evidence="3">6684</strain>
    </source>
</reference>
<comment type="caution">
    <text evidence="2">The sequence shown here is derived from an EMBL/GenBank/DDBJ whole genome shotgun (WGS) entry which is preliminary data.</text>
</comment>